<dbReference type="EMBL" id="CAJVPY010024659">
    <property type="protein sequence ID" value="CAG8787057.1"/>
    <property type="molecule type" value="Genomic_DNA"/>
</dbReference>
<comment type="caution">
    <text evidence="2">The sequence shown here is derived from an EMBL/GenBank/DDBJ whole genome shotgun (WGS) entry which is preliminary data.</text>
</comment>
<reference evidence="2" key="1">
    <citation type="submission" date="2021-06" db="EMBL/GenBank/DDBJ databases">
        <authorList>
            <person name="Kallberg Y."/>
            <person name="Tangrot J."/>
            <person name="Rosling A."/>
        </authorList>
    </citation>
    <scope>NUCLEOTIDE SEQUENCE</scope>
    <source>
        <strain evidence="2">MA453B</strain>
    </source>
</reference>
<protein>
    <submittedName>
        <fullName evidence="2">16096_t:CDS:1</fullName>
    </submittedName>
</protein>
<dbReference type="Proteomes" id="UP000789405">
    <property type="component" value="Unassembled WGS sequence"/>
</dbReference>
<feature type="compositionally biased region" description="Low complexity" evidence="1">
    <location>
        <begin position="1"/>
        <end position="15"/>
    </location>
</feature>
<proteinExistence type="predicted"/>
<gene>
    <name evidence="2" type="ORF">DERYTH_LOCUS20632</name>
</gene>
<keyword evidence="3" id="KW-1185">Reference proteome</keyword>
<organism evidence="2 3">
    <name type="scientific">Dentiscutata erythropus</name>
    <dbReference type="NCBI Taxonomy" id="1348616"/>
    <lineage>
        <taxon>Eukaryota</taxon>
        <taxon>Fungi</taxon>
        <taxon>Fungi incertae sedis</taxon>
        <taxon>Mucoromycota</taxon>
        <taxon>Glomeromycotina</taxon>
        <taxon>Glomeromycetes</taxon>
        <taxon>Diversisporales</taxon>
        <taxon>Gigasporaceae</taxon>
        <taxon>Dentiscutata</taxon>
    </lineage>
</organism>
<accession>A0A9N9P4J0</accession>
<feature type="non-terminal residue" evidence="2">
    <location>
        <position position="90"/>
    </location>
</feature>
<name>A0A9N9P4J0_9GLOM</name>
<feature type="region of interest" description="Disordered" evidence="1">
    <location>
        <begin position="1"/>
        <end position="29"/>
    </location>
</feature>
<evidence type="ECO:0000313" key="2">
    <source>
        <dbReference type="EMBL" id="CAG8787057.1"/>
    </source>
</evidence>
<sequence length="90" mass="10528">MTDSDSNANDSTSNNKYDTTDNDSSPDSQYLVTFKYNNNGEMIINHTIDYKDLFMIQEQNYITDYITDFMGSEYEKSTKSTFRKSQKSRE</sequence>
<evidence type="ECO:0000256" key="1">
    <source>
        <dbReference type="SAM" id="MobiDB-lite"/>
    </source>
</evidence>
<dbReference type="AlphaFoldDB" id="A0A9N9P4J0"/>
<evidence type="ECO:0000313" key="3">
    <source>
        <dbReference type="Proteomes" id="UP000789405"/>
    </source>
</evidence>